<protein>
    <recommendedName>
        <fullName evidence="4">HTH luxR-type domain-containing protein</fullName>
    </recommendedName>
</protein>
<dbReference type="RefSeq" id="WP_249282633.1">
    <property type="nucleotide sequence ID" value="NZ_JACRST010000007.1"/>
</dbReference>
<dbReference type="PANTHER" id="PTHR44688">
    <property type="entry name" value="DNA-BINDING TRANSCRIPTIONAL ACTIVATOR DEVR_DOSR"/>
    <property type="match status" value="1"/>
</dbReference>
<dbReference type="PANTHER" id="PTHR44688:SF16">
    <property type="entry name" value="DNA-BINDING TRANSCRIPTIONAL ACTIVATOR DEVR_DOSR"/>
    <property type="match status" value="1"/>
</dbReference>
<proteinExistence type="predicted"/>
<evidence type="ECO:0000256" key="1">
    <source>
        <dbReference type="ARBA" id="ARBA00023015"/>
    </source>
</evidence>
<dbReference type="PRINTS" id="PR00038">
    <property type="entry name" value="HTHLUXR"/>
</dbReference>
<dbReference type="SMART" id="SM00421">
    <property type="entry name" value="HTH_LUXR"/>
    <property type="match status" value="1"/>
</dbReference>
<dbReference type="Gene3D" id="1.25.40.10">
    <property type="entry name" value="Tetratricopeptide repeat domain"/>
    <property type="match status" value="1"/>
</dbReference>
<dbReference type="CDD" id="cd06170">
    <property type="entry name" value="LuxR_C_like"/>
    <property type="match status" value="1"/>
</dbReference>
<comment type="caution">
    <text evidence="5">The sequence shown here is derived from an EMBL/GenBank/DDBJ whole genome shotgun (WGS) entry which is preliminary data.</text>
</comment>
<keyword evidence="6" id="KW-1185">Reference proteome</keyword>
<evidence type="ECO:0000256" key="2">
    <source>
        <dbReference type="ARBA" id="ARBA00023125"/>
    </source>
</evidence>
<evidence type="ECO:0000256" key="3">
    <source>
        <dbReference type="ARBA" id="ARBA00023163"/>
    </source>
</evidence>
<dbReference type="AlphaFoldDB" id="A0A926E0G4"/>
<evidence type="ECO:0000313" key="6">
    <source>
        <dbReference type="Proteomes" id="UP000653127"/>
    </source>
</evidence>
<evidence type="ECO:0000259" key="4">
    <source>
        <dbReference type="PROSITE" id="PS50043"/>
    </source>
</evidence>
<dbReference type="SUPFAM" id="SSF48452">
    <property type="entry name" value="TPR-like"/>
    <property type="match status" value="1"/>
</dbReference>
<dbReference type="GO" id="GO:0003677">
    <property type="term" value="F:DNA binding"/>
    <property type="evidence" value="ECO:0007669"/>
    <property type="project" value="UniProtKB-KW"/>
</dbReference>
<dbReference type="InterPro" id="IPR016032">
    <property type="entry name" value="Sig_transdc_resp-reg_C-effctor"/>
</dbReference>
<dbReference type="PROSITE" id="PS50043">
    <property type="entry name" value="HTH_LUXR_2"/>
    <property type="match status" value="1"/>
</dbReference>
<dbReference type="GO" id="GO:0006355">
    <property type="term" value="P:regulation of DNA-templated transcription"/>
    <property type="evidence" value="ECO:0007669"/>
    <property type="project" value="InterPro"/>
</dbReference>
<gene>
    <name evidence="5" type="ORF">H8711_06355</name>
</gene>
<dbReference type="Gene3D" id="1.10.10.10">
    <property type="entry name" value="Winged helix-like DNA-binding domain superfamily/Winged helix DNA-binding domain"/>
    <property type="match status" value="1"/>
</dbReference>
<keyword evidence="2" id="KW-0238">DNA-binding</keyword>
<dbReference type="Pfam" id="PF17874">
    <property type="entry name" value="TPR_MalT"/>
    <property type="match status" value="1"/>
</dbReference>
<reference evidence="5" key="1">
    <citation type="submission" date="2020-08" db="EMBL/GenBank/DDBJ databases">
        <title>Genome public.</title>
        <authorList>
            <person name="Liu C."/>
            <person name="Sun Q."/>
        </authorList>
    </citation>
    <scope>NUCLEOTIDE SEQUENCE</scope>
    <source>
        <strain evidence="5">NSJ-31</strain>
    </source>
</reference>
<organism evidence="5 6">
    <name type="scientific">Ligaoa zhengdingensis</name>
    <dbReference type="NCBI Taxonomy" id="2763658"/>
    <lineage>
        <taxon>Bacteria</taxon>
        <taxon>Bacillati</taxon>
        <taxon>Bacillota</taxon>
        <taxon>Clostridia</taxon>
        <taxon>Eubacteriales</taxon>
        <taxon>Oscillospiraceae</taxon>
        <taxon>Ligaoa</taxon>
    </lineage>
</organism>
<sequence>MDILEEMRGALVQGSSERLSRILAPGVYGRIGAAERAGCVALLRDLPSDQLKTQPNLCLFLALDAFERGEIPEGRRWQSVLAALRDAAPDDSEERRRLDYAVFRLSAQSPQTDNANLLLILAILYNEFLGQPAEYGWLSATDGFPSVLRGAKDLSDWGKNYRAVRSIVKPMLHVLLEDEGLGVCEAAVAELLYEKNCINEASIEVAASLTAAAPEIFFAGMAQLARINRFDPAATPARVILRQLGEQLEQRGAEHLIKNYRALCVRFLIEEGELEPVREWLQHCESDLAESRHPREGYLLTTRARAYIALGRYRDAATLLESVTLMLERGFRPLDTADCLANSAIACELLGSSSLAMEKLERALELTRPYGYIRVFADLGGQMLRLLERLRGSRRAGDPYLAAICAATEQFAQLRPALYAPPAQAEAAPLAEGLTQAELGVLRLIGEGRTNNEVAAAMQIKLTTVKFHMKNIMGKLGAKNRTEAVSIARRQKII</sequence>
<dbReference type="SUPFAM" id="SSF46894">
    <property type="entry name" value="C-terminal effector domain of the bipartite response regulators"/>
    <property type="match status" value="1"/>
</dbReference>
<dbReference type="Proteomes" id="UP000653127">
    <property type="component" value="Unassembled WGS sequence"/>
</dbReference>
<dbReference type="Pfam" id="PF00196">
    <property type="entry name" value="GerE"/>
    <property type="match status" value="1"/>
</dbReference>
<feature type="domain" description="HTH luxR-type" evidence="4">
    <location>
        <begin position="426"/>
        <end position="492"/>
    </location>
</feature>
<keyword evidence="1" id="KW-0805">Transcription regulation</keyword>
<name>A0A926E0G4_9FIRM</name>
<dbReference type="InterPro" id="IPR011990">
    <property type="entry name" value="TPR-like_helical_dom_sf"/>
</dbReference>
<keyword evidence="3" id="KW-0804">Transcription</keyword>
<dbReference type="InterPro" id="IPR000792">
    <property type="entry name" value="Tscrpt_reg_LuxR_C"/>
</dbReference>
<dbReference type="PROSITE" id="PS00622">
    <property type="entry name" value="HTH_LUXR_1"/>
    <property type="match status" value="1"/>
</dbReference>
<evidence type="ECO:0000313" key="5">
    <source>
        <dbReference type="EMBL" id="MBC8546555.1"/>
    </source>
</evidence>
<accession>A0A926E0G4</accession>
<dbReference type="EMBL" id="JACRST010000007">
    <property type="protein sequence ID" value="MBC8546555.1"/>
    <property type="molecule type" value="Genomic_DNA"/>
</dbReference>
<dbReference type="InterPro" id="IPR041617">
    <property type="entry name" value="TPR_MalT"/>
</dbReference>
<dbReference type="InterPro" id="IPR036388">
    <property type="entry name" value="WH-like_DNA-bd_sf"/>
</dbReference>